<proteinExistence type="predicted"/>
<dbReference type="Proteomes" id="UP001152523">
    <property type="component" value="Unassembled WGS sequence"/>
</dbReference>
<feature type="compositionally biased region" description="Polar residues" evidence="3">
    <location>
        <begin position="444"/>
        <end position="459"/>
    </location>
</feature>
<gene>
    <name evidence="6" type="ORF">CEPIT_LOCUS17060</name>
</gene>
<dbReference type="InterPro" id="IPR011993">
    <property type="entry name" value="PH-like_dom_sf"/>
</dbReference>
<dbReference type="InterPro" id="IPR001849">
    <property type="entry name" value="PH_domain"/>
</dbReference>
<name>A0AAV0DMA4_9ASTE</name>
<feature type="domain" description="PH" evidence="4">
    <location>
        <begin position="48"/>
        <end position="156"/>
    </location>
</feature>
<evidence type="ECO:0000259" key="4">
    <source>
        <dbReference type="PROSITE" id="PS50003"/>
    </source>
</evidence>
<evidence type="ECO:0000259" key="5">
    <source>
        <dbReference type="PROSITE" id="PS50238"/>
    </source>
</evidence>
<feature type="compositionally biased region" description="Polar residues" evidence="3">
    <location>
        <begin position="474"/>
        <end position="483"/>
    </location>
</feature>
<feature type="region of interest" description="Disordered" evidence="3">
    <location>
        <begin position="1"/>
        <end position="41"/>
    </location>
</feature>
<dbReference type="SMART" id="SM00233">
    <property type="entry name" value="PH"/>
    <property type="match status" value="1"/>
</dbReference>
<dbReference type="InterPro" id="IPR025757">
    <property type="entry name" value="MIP1_Leuzipper"/>
</dbReference>
<sequence length="895" mass="97901">MPIRNSDASQGEGGNPPLSGGNPPLSGGNPPLSGGNDNQAQQFRSGNKVYKSGPLFLSSKVGIGWTTWKKRWFILTRTSLVFFRTDPTVAPKKGGEVNLTLGGIDLNSSGSVVVKEDKKLLTVLFPDGRDGRAFTLKAETSEDLFEWKAALEEALANAPNAALVMGQNGIFRNDQGNVLDASDHSKDRQPAKSLVIGQPILLALEDIDGSASFLEKALKFVEEYGVRVEGILRQAADVDDVEHRIREYENGKKEFSPDEDPHVIADCVKYILRELPSSPVPASCCNALLEAYRTERSLRVDAIRNALLETFPEPNRRLLQRILTMMQKVASYKNENRMSIPAVAACMAPLLLRPLLAGECELGQNFDMGGDGSIQLLQAAAAANHAQAIVITLLEEYSNLFGEGSVSPELYSDSDDTGGEELSDEEDESYNDEDVDEEDEGSDAYSNEGSGHASTSTASETDEIEGADKRARGCNSSLESPEVSQKEPRSLPQNSIKNEGIIDGAINRSSHLCARSGNESHDLVGETAEASVSKKPTEVSSCPGNTVRRPAVRVRARGNNLPLESFDFTLEEDSEILSLEATKIELENRIAEEAKGNMLLKESLAKQKNALQERRLALQRDVAMLQEQLQKEQELRVVLEARLQNSPLPLATSSSIDEATKAEFEEIAQAEADVAYLKQRAEDLGAELNKQQEINSRYHTDIDNDIDNQPQQNLTQQRKQDYKNSDADTNPTSQAHDKSVRSKHYACSNQAEDNEREKKNESQASVNKQSKQLDTLSNPNHSAVQNAVEPAIMGRAASTTTSRKFGSRNEGANASSALSKLTNRLNFMKERRAQISNEFLELDKSSSSCQISLGPERKGSEPHPNTVENQSSSDKKVKGGDVNLLPAGRSKPHQI</sequence>
<dbReference type="InterPro" id="IPR052799">
    <property type="entry name" value="Rho_GAP_Regulators"/>
</dbReference>
<feature type="coiled-coil region" evidence="2">
    <location>
        <begin position="601"/>
        <end position="642"/>
    </location>
</feature>
<evidence type="ECO:0000313" key="6">
    <source>
        <dbReference type="EMBL" id="CAH9105168.1"/>
    </source>
</evidence>
<evidence type="ECO:0000313" key="7">
    <source>
        <dbReference type="Proteomes" id="UP001152523"/>
    </source>
</evidence>
<dbReference type="PROSITE" id="PS50238">
    <property type="entry name" value="RHOGAP"/>
    <property type="match status" value="1"/>
</dbReference>
<keyword evidence="1" id="KW-0343">GTPase activation</keyword>
<feature type="region of interest" description="Disordered" evidence="3">
    <location>
        <begin position="516"/>
        <end position="544"/>
    </location>
</feature>
<feature type="compositionally biased region" description="Low complexity" evidence="3">
    <location>
        <begin position="15"/>
        <end position="36"/>
    </location>
</feature>
<feature type="region of interest" description="Disordered" evidence="3">
    <location>
        <begin position="701"/>
        <end position="779"/>
    </location>
</feature>
<accession>A0AAV0DMA4</accession>
<evidence type="ECO:0000256" key="1">
    <source>
        <dbReference type="ARBA" id="ARBA00022468"/>
    </source>
</evidence>
<dbReference type="SUPFAM" id="SSF48350">
    <property type="entry name" value="GTPase activation domain, GAP"/>
    <property type="match status" value="1"/>
</dbReference>
<dbReference type="CDD" id="cd00159">
    <property type="entry name" value="RhoGAP"/>
    <property type="match status" value="1"/>
</dbReference>
<dbReference type="Pfam" id="PF00620">
    <property type="entry name" value="RhoGAP"/>
    <property type="match status" value="1"/>
</dbReference>
<protein>
    <recommendedName>
        <fullName evidence="8">Rho GTPase-activating protein REN1-like</fullName>
    </recommendedName>
</protein>
<dbReference type="Gene3D" id="2.30.29.30">
    <property type="entry name" value="Pleckstrin-homology domain (PH domain)/Phosphotyrosine-binding domain (PTB)"/>
    <property type="match status" value="1"/>
</dbReference>
<feature type="compositionally biased region" description="Polar residues" evidence="3">
    <location>
        <begin position="762"/>
        <end position="779"/>
    </location>
</feature>
<comment type="caution">
    <text evidence="6">The sequence shown here is derived from an EMBL/GenBank/DDBJ whole genome shotgun (WGS) entry which is preliminary data.</text>
</comment>
<feature type="region of interest" description="Disordered" evidence="3">
    <location>
        <begin position="843"/>
        <end position="895"/>
    </location>
</feature>
<dbReference type="PROSITE" id="PS50003">
    <property type="entry name" value="PH_DOMAIN"/>
    <property type="match status" value="1"/>
</dbReference>
<dbReference type="CDD" id="cd00821">
    <property type="entry name" value="PH"/>
    <property type="match status" value="1"/>
</dbReference>
<feature type="domain" description="Rho-GAP" evidence="5">
    <location>
        <begin position="202"/>
        <end position="401"/>
    </location>
</feature>
<keyword evidence="2" id="KW-0175">Coiled coil</keyword>
<dbReference type="GO" id="GO:0007165">
    <property type="term" value="P:signal transduction"/>
    <property type="evidence" value="ECO:0007669"/>
    <property type="project" value="InterPro"/>
</dbReference>
<evidence type="ECO:0000256" key="3">
    <source>
        <dbReference type="SAM" id="MobiDB-lite"/>
    </source>
</evidence>
<dbReference type="GO" id="GO:0005096">
    <property type="term" value="F:GTPase activator activity"/>
    <property type="evidence" value="ECO:0007669"/>
    <property type="project" value="UniProtKB-KW"/>
</dbReference>
<dbReference type="InterPro" id="IPR008936">
    <property type="entry name" value="Rho_GTPase_activation_prot"/>
</dbReference>
<reference evidence="6" key="1">
    <citation type="submission" date="2022-07" db="EMBL/GenBank/DDBJ databases">
        <authorList>
            <person name="Macas J."/>
            <person name="Novak P."/>
            <person name="Neumann P."/>
        </authorList>
    </citation>
    <scope>NUCLEOTIDE SEQUENCE</scope>
</reference>
<dbReference type="Pfam" id="PF14389">
    <property type="entry name" value="Lzipper-MIP1"/>
    <property type="match status" value="1"/>
</dbReference>
<dbReference type="Gene3D" id="1.10.555.10">
    <property type="entry name" value="Rho GTPase activation protein"/>
    <property type="match status" value="1"/>
</dbReference>
<feature type="compositionally biased region" description="Acidic residues" evidence="3">
    <location>
        <begin position="412"/>
        <end position="442"/>
    </location>
</feature>
<dbReference type="Pfam" id="PF00169">
    <property type="entry name" value="PH"/>
    <property type="match status" value="1"/>
</dbReference>
<evidence type="ECO:0000256" key="2">
    <source>
        <dbReference type="SAM" id="Coils"/>
    </source>
</evidence>
<feature type="region of interest" description="Disordered" evidence="3">
    <location>
        <begin position="404"/>
        <end position="500"/>
    </location>
</feature>
<evidence type="ECO:0008006" key="8">
    <source>
        <dbReference type="Google" id="ProtNLM"/>
    </source>
</evidence>
<dbReference type="PANTHER" id="PTHR46265:SF24">
    <property type="entry name" value="RHO GTPASE-ACTIVATING PROTEIN REN1-LIKE ISOFORM X1"/>
    <property type="match status" value="1"/>
</dbReference>
<dbReference type="AlphaFoldDB" id="A0AAV0DMA4"/>
<dbReference type="InterPro" id="IPR000198">
    <property type="entry name" value="RhoGAP_dom"/>
</dbReference>
<keyword evidence="7" id="KW-1185">Reference proteome</keyword>
<dbReference type="SMART" id="SM00324">
    <property type="entry name" value="RhoGAP"/>
    <property type="match status" value="1"/>
</dbReference>
<dbReference type="SUPFAM" id="SSF50729">
    <property type="entry name" value="PH domain-like"/>
    <property type="match status" value="1"/>
</dbReference>
<organism evidence="6 7">
    <name type="scientific">Cuscuta epithymum</name>
    <dbReference type="NCBI Taxonomy" id="186058"/>
    <lineage>
        <taxon>Eukaryota</taxon>
        <taxon>Viridiplantae</taxon>
        <taxon>Streptophyta</taxon>
        <taxon>Embryophyta</taxon>
        <taxon>Tracheophyta</taxon>
        <taxon>Spermatophyta</taxon>
        <taxon>Magnoliopsida</taxon>
        <taxon>eudicotyledons</taxon>
        <taxon>Gunneridae</taxon>
        <taxon>Pentapetalae</taxon>
        <taxon>asterids</taxon>
        <taxon>lamiids</taxon>
        <taxon>Solanales</taxon>
        <taxon>Convolvulaceae</taxon>
        <taxon>Cuscuteae</taxon>
        <taxon>Cuscuta</taxon>
        <taxon>Cuscuta subgen. Cuscuta</taxon>
    </lineage>
</organism>
<dbReference type="PANTHER" id="PTHR46265">
    <property type="entry name" value="RHO GTPASE-ACTIVATING PROTEIN 7"/>
    <property type="match status" value="1"/>
</dbReference>
<dbReference type="EMBL" id="CAMAPF010000129">
    <property type="protein sequence ID" value="CAH9105168.1"/>
    <property type="molecule type" value="Genomic_DNA"/>
</dbReference>